<dbReference type="Proteomes" id="UP000594638">
    <property type="component" value="Unassembled WGS sequence"/>
</dbReference>
<evidence type="ECO:0000313" key="2">
    <source>
        <dbReference type="Proteomes" id="UP000594638"/>
    </source>
</evidence>
<protein>
    <submittedName>
        <fullName evidence="1">Uncharacterized protein</fullName>
    </submittedName>
</protein>
<name>A0A8S0RHA0_OLEEU</name>
<evidence type="ECO:0000313" key="1">
    <source>
        <dbReference type="EMBL" id="CAA2978190.1"/>
    </source>
</evidence>
<keyword evidence="2" id="KW-1185">Reference proteome</keyword>
<dbReference type="EMBL" id="CACTIH010003617">
    <property type="protein sequence ID" value="CAA2978190.1"/>
    <property type="molecule type" value="Genomic_DNA"/>
</dbReference>
<reference evidence="1 2" key="1">
    <citation type="submission" date="2019-12" db="EMBL/GenBank/DDBJ databases">
        <authorList>
            <person name="Alioto T."/>
            <person name="Alioto T."/>
            <person name="Gomez Garrido J."/>
        </authorList>
    </citation>
    <scope>NUCLEOTIDE SEQUENCE [LARGE SCALE GENOMIC DNA]</scope>
</reference>
<comment type="caution">
    <text evidence="1">The sequence shown here is derived from an EMBL/GenBank/DDBJ whole genome shotgun (WGS) entry which is preliminary data.</text>
</comment>
<gene>
    <name evidence="1" type="ORF">OLEA9_A121607</name>
</gene>
<sequence length="183" mass="21194">MLQPHRLGVEGWDYEVVGGLGWKWGYDLRRKWWLLESIVGMVAVMVEIVNSMATSIWVIPEMVEWDGGADRIEREREPGKMWWRGHSRSKKCTSAESRMDIRDILKMKLETVKEKPEITEKNGVLVKHRSGLKKVKKIHLKVKMGQLFTSQLILKESYVLFMKGLSSKGGLSGLPRYECQFKS</sequence>
<accession>A0A8S0RHA0</accession>
<organism evidence="1 2">
    <name type="scientific">Olea europaea subsp. europaea</name>
    <dbReference type="NCBI Taxonomy" id="158383"/>
    <lineage>
        <taxon>Eukaryota</taxon>
        <taxon>Viridiplantae</taxon>
        <taxon>Streptophyta</taxon>
        <taxon>Embryophyta</taxon>
        <taxon>Tracheophyta</taxon>
        <taxon>Spermatophyta</taxon>
        <taxon>Magnoliopsida</taxon>
        <taxon>eudicotyledons</taxon>
        <taxon>Gunneridae</taxon>
        <taxon>Pentapetalae</taxon>
        <taxon>asterids</taxon>
        <taxon>lamiids</taxon>
        <taxon>Lamiales</taxon>
        <taxon>Oleaceae</taxon>
        <taxon>Oleeae</taxon>
        <taxon>Olea</taxon>
    </lineage>
</organism>
<proteinExistence type="predicted"/>
<dbReference type="OrthoDB" id="1936426at2759"/>
<dbReference type="Gramene" id="OE9A121607T1">
    <property type="protein sequence ID" value="OE9A121607C1"/>
    <property type="gene ID" value="OE9A121607"/>
</dbReference>
<dbReference type="AlphaFoldDB" id="A0A8S0RHA0"/>